<reference evidence="2 3" key="1">
    <citation type="submission" date="2016-03" db="EMBL/GenBank/DDBJ databases">
        <title>Genome sequence of Rhodococcus kyotonensis KB10.</title>
        <authorList>
            <person name="Jeong H."/>
            <person name="Hong C.E."/>
            <person name="Jo S.H."/>
            <person name="Park J.M."/>
        </authorList>
    </citation>
    <scope>NUCLEOTIDE SEQUENCE [LARGE SCALE GENOMIC DNA]</scope>
    <source>
        <strain evidence="2 3">KB10</strain>
    </source>
</reference>
<evidence type="ECO:0008006" key="4">
    <source>
        <dbReference type="Google" id="ProtNLM"/>
    </source>
</evidence>
<accession>A0A177Y7N4</accession>
<dbReference type="Proteomes" id="UP000077519">
    <property type="component" value="Unassembled WGS sequence"/>
</dbReference>
<keyword evidence="1" id="KW-0472">Membrane</keyword>
<keyword evidence="1" id="KW-1133">Transmembrane helix</keyword>
<gene>
    <name evidence="2" type="ORF">A3K89_13470</name>
</gene>
<dbReference type="AlphaFoldDB" id="A0A177Y7N4"/>
<protein>
    <recommendedName>
        <fullName evidence="4">Lipopolysaccharide assembly protein A domain-containing protein</fullName>
    </recommendedName>
</protein>
<sequence length="89" mass="9481">MTTADSTPIAPARPRRRGGFAAKLSLIVALVFTIALVIFVLQNTVHENVNFLGWNFGLPQGVWLLGAAAVGSIITLAVAASLRVRRAVR</sequence>
<organism evidence="2 3">
    <name type="scientific">Rhodococcoides kyotonense</name>
    <dbReference type="NCBI Taxonomy" id="398843"/>
    <lineage>
        <taxon>Bacteria</taxon>
        <taxon>Bacillati</taxon>
        <taxon>Actinomycetota</taxon>
        <taxon>Actinomycetes</taxon>
        <taxon>Mycobacteriales</taxon>
        <taxon>Nocardiaceae</taxon>
        <taxon>Rhodococcoides</taxon>
    </lineage>
</organism>
<evidence type="ECO:0000313" key="2">
    <source>
        <dbReference type="EMBL" id="OAK51219.1"/>
    </source>
</evidence>
<proteinExistence type="predicted"/>
<dbReference type="EMBL" id="LVHI01000040">
    <property type="protein sequence ID" value="OAK51219.1"/>
    <property type="molecule type" value="Genomic_DNA"/>
</dbReference>
<evidence type="ECO:0000256" key="1">
    <source>
        <dbReference type="SAM" id="Phobius"/>
    </source>
</evidence>
<feature type="transmembrane region" description="Helical" evidence="1">
    <location>
        <begin position="61"/>
        <end position="82"/>
    </location>
</feature>
<comment type="caution">
    <text evidence="2">The sequence shown here is derived from an EMBL/GenBank/DDBJ whole genome shotgun (WGS) entry which is preliminary data.</text>
</comment>
<keyword evidence="1" id="KW-0812">Transmembrane</keyword>
<evidence type="ECO:0000313" key="3">
    <source>
        <dbReference type="Proteomes" id="UP000077519"/>
    </source>
</evidence>
<feature type="transmembrane region" description="Helical" evidence="1">
    <location>
        <begin position="20"/>
        <end position="41"/>
    </location>
</feature>
<keyword evidence="3" id="KW-1185">Reference proteome</keyword>
<name>A0A177Y7N4_9NOCA</name>
<dbReference type="RefSeq" id="WP_068431854.1">
    <property type="nucleotide sequence ID" value="NZ_LVHI01000040.1"/>
</dbReference>